<feature type="domain" description="Aminoglycoside phosphotransferase" evidence="2">
    <location>
        <begin position="71"/>
        <end position="267"/>
    </location>
</feature>
<feature type="region of interest" description="Disordered" evidence="1">
    <location>
        <begin position="1"/>
        <end position="20"/>
    </location>
</feature>
<dbReference type="RefSeq" id="XP_024705683.1">
    <property type="nucleotide sequence ID" value="XM_024850730.1"/>
</dbReference>
<dbReference type="InterPro" id="IPR002575">
    <property type="entry name" value="Aminoglycoside_PTrfase"/>
</dbReference>
<gene>
    <name evidence="3" type="ORF">P170DRAFT_445706</name>
</gene>
<reference evidence="3 4" key="1">
    <citation type="submission" date="2016-12" db="EMBL/GenBank/DDBJ databases">
        <title>The genomes of Aspergillus section Nigri reveals drivers in fungal speciation.</title>
        <authorList>
            <consortium name="DOE Joint Genome Institute"/>
            <person name="Vesth T.C."/>
            <person name="Nybo J."/>
            <person name="Theobald S."/>
            <person name="Brandl J."/>
            <person name="Frisvad J.C."/>
            <person name="Nielsen K.F."/>
            <person name="Lyhne E.K."/>
            <person name="Kogle M.E."/>
            <person name="Kuo A."/>
            <person name="Riley R."/>
            <person name="Clum A."/>
            <person name="Nolan M."/>
            <person name="Lipzen A."/>
            <person name="Salamov A."/>
            <person name="Henrissat B."/>
            <person name="Wiebenga A."/>
            <person name="De Vries R.P."/>
            <person name="Grigoriev I.V."/>
            <person name="Mortensen U.H."/>
            <person name="Andersen M.R."/>
            <person name="Baker S.E."/>
        </authorList>
    </citation>
    <scope>NUCLEOTIDE SEQUENCE [LARGE SCALE GENOMIC DNA]</scope>
    <source>
        <strain evidence="3 4">IBT 23096</strain>
    </source>
</reference>
<dbReference type="EMBL" id="MSFO01000003">
    <property type="protein sequence ID" value="PLB50381.1"/>
    <property type="molecule type" value="Genomic_DNA"/>
</dbReference>
<dbReference type="GeneID" id="36558429"/>
<evidence type="ECO:0000256" key="1">
    <source>
        <dbReference type="SAM" id="MobiDB-lite"/>
    </source>
</evidence>
<dbReference type="VEuPathDB" id="FungiDB:P170DRAFT_445706"/>
<comment type="caution">
    <text evidence="3">The sequence shown here is derived from an EMBL/GenBank/DDBJ whole genome shotgun (WGS) entry which is preliminary data.</text>
</comment>
<dbReference type="Gene3D" id="3.90.1200.10">
    <property type="match status" value="1"/>
</dbReference>
<dbReference type="InterPro" id="IPR011009">
    <property type="entry name" value="Kinase-like_dom_sf"/>
</dbReference>
<proteinExistence type="predicted"/>
<protein>
    <recommendedName>
        <fullName evidence="2">Aminoglycoside phosphotransferase domain-containing protein</fullName>
    </recommendedName>
</protein>
<organism evidence="3 4">
    <name type="scientific">Aspergillus steynii IBT 23096</name>
    <dbReference type="NCBI Taxonomy" id="1392250"/>
    <lineage>
        <taxon>Eukaryota</taxon>
        <taxon>Fungi</taxon>
        <taxon>Dikarya</taxon>
        <taxon>Ascomycota</taxon>
        <taxon>Pezizomycotina</taxon>
        <taxon>Eurotiomycetes</taxon>
        <taxon>Eurotiomycetidae</taxon>
        <taxon>Eurotiales</taxon>
        <taxon>Aspergillaceae</taxon>
        <taxon>Aspergillus</taxon>
        <taxon>Aspergillus subgen. Circumdati</taxon>
    </lineage>
</organism>
<dbReference type="Pfam" id="PF01636">
    <property type="entry name" value="APH"/>
    <property type="match status" value="1"/>
</dbReference>
<dbReference type="SUPFAM" id="SSF56112">
    <property type="entry name" value="Protein kinase-like (PK-like)"/>
    <property type="match status" value="1"/>
</dbReference>
<dbReference type="PANTHER" id="PTHR21310:SF39">
    <property type="entry name" value="AMINOGLYCOSIDE PHOSPHOTRANSFERASE DOMAIN-CONTAINING PROTEIN"/>
    <property type="match status" value="1"/>
</dbReference>
<evidence type="ECO:0000259" key="2">
    <source>
        <dbReference type="Pfam" id="PF01636"/>
    </source>
</evidence>
<keyword evidence="4" id="KW-1185">Reference proteome</keyword>
<evidence type="ECO:0000313" key="3">
    <source>
        <dbReference type="EMBL" id="PLB50381.1"/>
    </source>
</evidence>
<dbReference type="PANTHER" id="PTHR21310">
    <property type="entry name" value="AMINOGLYCOSIDE PHOSPHOTRANSFERASE-RELATED-RELATED"/>
    <property type="match status" value="1"/>
</dbReference>
<dbReference type="Proteomes" id="UP000234275">
    <property type="component" value="Unassembled WGS sequence"/>
</dbReference>
<dbReference type="InterPro" id="IPR051678">
    <property type="entry name" value="AGP_Transferase"/>
</dbReference>
<sequence>MEVPDTLKSANGGNPSEPRQFPLDGCDIYQVSNEALTALFNTAPVIHDYQGTRIVRLSKTLVLKGGNCTRPCEANILNLIAEARVRENPIIPVPQVHRVLNIEPEEIYGCKCLILMDYIEGRTVEKCWDSLSQAERVDIASQVASTISTLRSIPLSEQQQQQPGPVGCKSCVALGKWFVDIGAGPFDSKKDLEDWFNLRLIITKKFYQAPDTTPPFHFDRLVLTHSDIAPRNLILGTDGKVHLIDWGDAGIYPDGFEVASLKARRFEAPQYTDMLVEMLSRTIPMHEELYQQLRSIVFALTTGQWLGKEVLDYERS</sequence>
<dbReference type="OrthoDB" id="3250044at2759"/>
<accession>A0A2I2GBX4</accession>
<name>A0A2I2GBX4_9EURO</name>
<dbReference type="AlphaFoldDB" id="A0A2I2GBX4"/>
<evidence type="ECO:0000313" key="4">
    <source>
        <dbReference type="Proteomes" id="UP000234275"/>
    </source>
</evidence>